<gene>
    <name evidence="4" type="ORF">PISMIDRAFT_101868</name>
</gene>
<dbReference type="InterPro" id="IPR015943">
    <property type="entry name" value="WD40/YVTN_repeat-like_dom_sf"/>
</dbReference>
<dbReference type="EMBL" id="KN833735">
    <property type="protein sequence ID" value="KIK22827.1"/>
    <property type="molecule type" value="Genomic_DNA"/>
</dbReference>
<dbReference type="PANTHER" id="PTHR19848">
    <property type="entry name" value="WD40 REPEAT PROTEIN"/>
    <property type="match status" value="1"/>
</dbReference>
<protein>
    <submittedName>
        <fullName evidence="4">Uncharacterized protein</fullName>
    </submittedName>
</protein>
<feature type="non-terminal residue" evidence="4">
    <location>
        <position position="1"/>
    </location>
</feature>
<feature type="repeat" description="WD" evidence="3">
    <location>
        <begin position="113"/>
        <end position="147"/>
    </location>
</feature>
<evidence type="ECO:0000313" key="5">
    <source>
        <dbReference type="Proteomes" id="UP000054018"/>
    </source>
</evidence>
<reference evidence="5" key="2">
    <citation type="submission" date="2015-01" db="EMBL/GenBank/DDBJ databases">
        <title>Evolutionary Origins and Diversification of the Mycorrhizal Mutualists.</title>
        <authorList>
            <consortium name="DOE Joint Genome Institute"/>
            <consortium name="Mycorrhizal Genomics Consortium"/>
            <person name="Kohler A."/>
            <person name="Kuo A."/>
            <person name="Nagy L.G."/>
            <person name="Floudas D."/>
            <person name="Copeland A."/>
            <person name="Barry K.W."/>
            <person name="Cichocki N."/>
            <person name="Veneault-Fourrey C."/>
            <person name="LaButti K."/>
            <person name="Lindquist E.A."/>
            <person name="Lipzen A."/>
            <person name="Lundell T."/>
            <person name="Morin E."/>
            <person name="Murat C."/>
            <person name="Riley R."/>
            <person name="Ohm R."/>
            <person name="Sun H."/>
            <person name="Tunlid A."/>
            <person name="Henrissat B."/>
            <person name="Grigoriev I.V."/>
            <person name="Hibbett D.S."/>
            <person name="Martin F."/>
        </authorList>
    </citation>
    <scope>NUCLEOTIDE SEQUENCE [LARGE SCALE GENOMIC DNA]</scope>
    <source>
        <strain evidence="5">441</strain>
    </source>
</reference>
<organism evidence="4 5">
    <name type="scientific">Pisolithus microcarpus 441</name>
    <dbReference type="NCBI Taxonomy" id="765257"/>
    <lineage>
        <taxon>Eukaryota</taxon>
        <taxon>Fungi</taxon>
        <taxon>Dikarya</taxon>
        <taxon>Basidiomycota</taxon>
        <taxon>Agaricomycotina</taxon>
        <taxon>Agaricomycetes</taxon>
        <taxon>Agaricomycetidae</taxon>
        <taxon>Boletales</taxon>
        <taxon>Sclerodermatineae</taxon>
        <taxon>Pisolithaceae</taxon>
        <taxon>Pisolithus</taxon>
    </lineage>
</organism>
<name>A0A0C9ZK51_9AGAM</name>
<dbReference type="Gene3D" id="2.130.10.10">
    <property type="entry name" value="YVTN repeat-like/Quinoprotein amine dehydrogenase"/>
    <property type="match status" value="3"/>
</dbReference>
<keyword evidence="5" id="KW-1185">Reference proteome</keyword>
<dbReference type="PANTHER" id="PTHR19848:SF8">
    <property type="entry name" value="F-BOX AND WD REPEAT DOMAIN CONTAINING 7"/>
    <property type="match status" value="1"/>
</dbReference>
<dbReference type="Proteomes" id="UP000054018">
    <property type="component" value="Unassembled WGS sequence"/>
</dbReference>
<dbReference type="AlphaFoldDB" id="A0A0C9ZK51"/>
<evidence type="ECO:0000256" key="2">
    <source>
        <dbReference type="ARBA" id="ARBA00022737"/>
    </source>
</evidence>
<evidence type="ECO:0000313" key="4">
    <source>
        <dbReference type="EMBL" id="KIK22827.1"/>
    </source>
</evidence>
<reference evidence="4 5" key="1">
    <citation type="submission" date="2014-04" db="EMBL/GenBank/DDBJ databases">
        <authorList>
            <consortium name="DOE Joint Genome Institute"/>
            <person name="Kuo A."/>
            <person name="Kohler A."/>
            <person name="Costa M.D."/>
            <person name="Nagy L.G."/>
            <person name="Floudas D."/>
            <person name="Copeland A."/>
            <person name="Barry K.W."/>
            <person name="Cichocki N."/>
            <person name="Veneault-Fourrey C."/>
            <person name="LaButti K."/>
            <person name="Lindquist E.A."/>
            <person name="Lipzen A."/>
            <person name="Lundell T."/>
            <person name="Morin E."/>
            <person name="Murat C."/>
            <person name="Sun H."/>
            <person name="Tunlid A."/>
            <person name="Henrissat B."/>
            <person name="Grigoriev I.V."/>
            <person name="Hibbett D.S."/>
            <person name="Martin F."/>
            <person name="Nordberg H.P."/>
            <person name="Cantor M.N."/>
            <person name="Hua S.X."/>
        </authorList>
    </citation>
    <scope>NUCLEOTIDE SEQUENCE [LARGE SCALE GENOMIC DNA]</scope>
    <source>
        <strain evidence="4 5">441</strain>
    </source>
</reference>
<feature type="non-terminal residue" evidence="4">
    <location>
        <position position="319"/>
    </location>
</feature>
<dbReference type="InterPro" id="IPR011047">
    <property type="entry name" value="Quinoprotein_ADH-like_sf"/>
</dbReference>
<evidence type="ECO:0000256" key="1">
    <source>
        <dbReference type="ARBA" id="ARBA00022574"/>
    </source>
</evidence>
<evidence type="ECO:0000256" key="3">
    <source>
        <dbReference type="PROSITE-ProRule" id="PRU00221"/>
    </source>
</evidence>
<keyword evidence="2" id="KW-0677">Repeat</keyword>
<dbReference type="OrthoDB" id="239865at2759"/>
<sequence>QSVVRSVAFADESQVVAGYDNSDIRRWSIEDGQQLGQTMQAGKCVRSIAVSQDGRWIVSGDYGKKAIVWNALTNKKVRHTEYRNYVYGTTDNVRLFGISSGTELLPPLSHRYIRGVKFSPDGSRFATASRDSGVRVYSTQDGKVLFDSGTRGSTHSWWVTPLVWSADGQQLFVASKGKITSFSISDSSSSEWPIHENQSDASIASNAIFIAYSAGSSVSLWDCMSHGQLGSIITHTADIQCIALSPSGGYLACGVGNNVTVHNLRDVLPMEYFGCGVSERLHRATYHSHPSTFPCLSASARTTEWPDPQIMDTGHSNEH</sequence>
<dbReference type="Pfam" id="PF00400">
    <property type="entry name" value="WD40"/>
    <property type="match status" value="3"/>
</dbReference>
<dbReference type="SMART" id="SM00320">
    <property type="entry name" value="WD40"/>
    <property type="match status" value="4"/>
</dbReference>
<dbReference type="InterPro" id="IPR001680">
    <property type="entry name" value="WD40_rpt"/>
</dbReference>
<accession>A0A0C9ZK51</accession>
<keyword evidence="1 3" id="KW-0853">WD repeat</keyword>
<dbReference type="PROSITE" id="PS50082">
    <property type="entry name" value="WD_REPEATS_2"/>
    <property type="match status" value="1"/>
</dbReference>
<dbReference type="SUPFAM" id="SSF50998">
    <property type="entry name" value="Quinoprotein alcohol dehydrogenase-like"/>
    <property type="match status" value="1"/>
</dbReference>
<proteinExistence type="predicted"/>
<dbReference type="STRING" id="765257.A0A0C9ZK51"/>
<dbReference type="HOGENOM" id="CLU_028047_0_0_1"/>